<reference evidence="2 3" key="1">
    <citation type="submission" date="2016-07" db="EMBL/GenBank/DDBJ databases">
        <title>Pervasive Adenine N6-methylation of Active Genes in Fungi.</title>
        <authorList>
            <consortium name="DOE Joint Genome Institute"/>
            <person name="Mondo S.J."/>
            <person name="Dannebaum R.O."/>
            <person name="Kuo R.C."/>
            <person name="Labutti K."/>
            <person name="Haridas S."/>
            <person name="Kuo A."/>
            <person name="Salamov A."/>
            <person name="Ahrendt S.R."/>
            <person name="Lipzen A."/>
            <person name="Sullivan W."/>
            <person name="Andreopoulos W.B."/>
            <person name="Clum A."/>
            <person name="Lindquist E."/>
            <person name="Daum C."/>
            <person name="Ramamoorthy G.K."/>
            <person name="Gryganskyi A."/>
            <person name="Culley D."/>
            <person name="Magnuson J.K."/>
            <person name="James T.Y."/>
            <person name="O'Malley M.A."/>
            <person name="Stajich J.E."/>
            <person name="Spatafora J.W."/>
            <person name="Visel A."/>
            <person name="Grigoriev I.V."/>
        </authorList>
    </citation>
    <scope>NUCLEOTIDE SEQUENCE [LARGE SCALE GENOMIC DNA]</scope>
    <source>
        <strain evidence="2 3">JEL800</strain>
    </source>
</reference>
<protein>
    <submittedName>
        <fullName evidence="2">Uncharacterized protein</fullName>
    </submittedName>
</protein>
<dbReference type="OrthoDB" id="2149515at2759"/>
<comment type="caution">
    <text evidence="2">The sequence shown here is derived from an EMBL/GenBank/DDBJ whole genome shotgun (WGS) entry which is preliminary data.</text>
</comment>
<dbReference type="Proteomes" id="UP000193642">
    <property type="component" value="Unassembled WGS sequence"/>
</dbReference>
<keyword evidence="3" id="KW-1185">Reference proteome</keyword>
<name>A0A1Y2CF22_9FUNG</name>
<organism evidence="2 3">
    <name type="scientific">Rhizoclosmatium globosum</name>
    <dbReference type="NCBI Taxonomy" id="329046"/>
    <lineage>
        <taxon>Eukaryota</taxon>
        <taxon>Fungi</taxon>
        <taxon>Fungi incertae sedis</taxon>
        <taxon>Chytridiomycota</taxon>
        <taxon>Chytridiomycota incertae sedis</taxon>
        <taxon>Chytridiomycetes</taxon>
        <taxon>Chytridiales</taxon>
        <taxon>Chytriomycetaceae</taxon>
        <taxon>Rhizoclosmatium</taxon>
    </lineage>
</organism>
<evidence type="ECO:0000313" key="2">
    <source>
        <dbReference type="EMBL" id="ORY45497.1"/>
    </source>
</evidence>
<evidence type="ECO:0000313" key="3">
    <source>
        <dbReference type="Proteomes" id="UP000193642"/>
    </source>
</evidence>
<feature type="region of interest" description="Disordered" evidence="1">
    <location>
        <begin position="1"/>
        <end position="46"/>
    </location>
</feature>
<accession>A0A1Y2CF22</accession>
<evidence type="ECO:0000256" key="1">
    <source>
        <dbReference type="SAM" id="MobiDB-lite"/>
    </source>
</evidence>
<dbReference type="EMBL" id="MCGO01000019">
    <property type="protein sequence ID" value="ORY45497.1"/>
    <property type="molecule type" value="Genomic_DNA"/>
</dbReference>
<proteinExistence type="predicted"/>
<gene>
    <name evidence="2" type="ORF">BCR33DRAFT_737264</name>
</gene>
<dbReference type="AlphaFoldDB" id="A0A1Y2CF22"/>
<sequence length="226" mass="23891">MDLSINAQKKEGASNTTNGSNPAIVFRQGPPPPGGISTSNSPAGQRRNIDLGLASQLNPSAKQNNLGRKVSVKNMDFSSISLQYGGAQKDFDAGNNTSALVSQKMKGVGGSSSNLLRQTSQKKVNINNIDASMLPEPGDLSATGNRVGLDLVRKYCLGDDFVGSAPDILNSPNNTISRTRTLPPLDADTQSRASNINLAVDLDMDIPNHCPLLRATLLGHIEEPDL</sequence>